<evidence type="ECO:0008006" key="3">
    <source>
        <dbReference type="Google" id="ProtNLM"/>
    </source>
</evidence>
<protein>
    <recommendedName>
        <fullName evidence="3">Cell shape protein MreC</fullName>
    </recommendedName>
</protein>
<evidence type="ECO:0000313" key="1">
    <source>
        <dbReference type="EMBL" id="POZ92165.1"/>
    </source>
</evidence>
<dbReference type="AlphaFoldDB" id="A0A2S5EGI9"/>
<keyword evidence="2" id="KW-1185">Reference proteome</keyword>
<evidence type="ECO:0000313" key="2">
    <source>
        <dbReference type="Proteomes" id="UP000236950"/>
    </source>
</evidence>
<comment type="caution">
    <text evidence="1">The sequence shown here is derived from an EMBL/GenBank/DDBJ whole genome shotgun (WGS) entry which is preliminary data.</text>
</comment>
<sequence>MRYFGILFLVILIFISILFNTFENLGGILDPLTYSFDMVFSLFHSKISERNVSAEKISSILDELKKEPLYIIESKSSENINLTIPRGIILNETNRSFNVLTNNEGNLEKGYLAVSTDGNLLGFVENTFSDRVVVRKLGWGNQQFFGKIGVVDVLIKEDKGNLLVEIPDNYNVVMKEHLDIDLPAYVKSVEKEGIFLSGEIVSKYGDLYLFNPLVIDDFLVYFFPY</sequence>
<dbReference type="EMBL" id="JALY01000177">
    <property type="protein sequence ID" value="POZ92165.1"/>
    <property type="molecule type" value="Genomic_DNA"/>
</dbReference>
<organism evidence="1 2">
    <name type="scientific">Petrotoga halophila DSM 16923</name>
    <dbReference type="NCBI Taxonomy" id="1122953"/>
    <lineage>
        <taxon>Bacteria</taxon>
        <taxon>Thermotogati</taxon>
        <taxon>Thermotogota</taxon>
        <taxon>Thermotogae</taxon>
        <taxon>Petrotogales</taxon>
        <taxon>Petrotogaceae</taxon>
        <taxon>Petrotoga</taxon>
    </lineage>
</organism>
<accession>A0A2S5EGI9</accession>
<proteinExistence type="predicted"/>
<gene>
    <name evidence="1" type="ORF">AA81_08755</name>
</gene>
<reference evidence="1 2" key="1">
    <citation type="submission" date="2014-01" db="EMBL/GenBank/DDBJ databases">
        <title>Comparative genomics of Petrotoga.</title>
        <authorList>
            <person name="Chow K."/>
            <person name="Charchuk R."/>
            <person name="Nesbo C.L."/>
        </authorList>
    </citation>
    <scope>NUCLEOTIDE SEQUENCE [LARGE SCALE GENOMIC DNA]</scope>
    <source>
        <strain evidence="1 2">DSM 16923</strain>
    </source>
</reference>
<name>A0A2S5EGI9_9BACT</name>
<dbReference type="Proteomes" id="UP000236950">
    <property type="component" value="Unassembled WGS sequence"/>
</dbReference>